<evidence type="ECO:0000256" key="19">
    <source>
        <dbReference type="ARBA" id="ARBA00031502"/>
    </source>
</evidence>
<keyword evidence="12 20" id="KW-0460">Magnesium</keyword>
<keyword evidence="8 20" id="KW-0444">Lipid biosynthesis</keyword>
<dbReference type="GO" id="GO:0016024">
    <property type="term" value="P:CDP-diacylglycerol biosynthetic process"/>
    <property type="evidence" value="ECO:0007669"/>
    <property type="project" value="UniProtKB-UniRule"/>
</dbReference>
<organism evidence="21 22">
    <name type="scientific">Polyplax serrata</name>
    <name type="common">Common mouse louse</name>
    <dbReference type="NCBI Taxonomy" id="468196"/>
    <lineage>
        <taxon>Eukaryota</taxon>
        <taxon>Metazoa</taxon>
        <taxon>Ecdysozoa</taxon>
        <taxon>Arthropoda</taxon>
        <taxon>Hexapoda</taxon>
        <taxon>Insecta</taxon>
        <taxon>Pterygota</taxon>
        <taxon>Neoptera</taxon>
        <taxon>Paraneoptera</taxon>
        <taxon>Psocodea</taxon>
        <taxon>Troctomorpha</taxon>
        <taxon>Phthiraptera</taxon>
        <taxon>Anoplura</taxon>
        <taxon>Polyplacidae</taxon>
        <taxon>Polyplax</taxon>
    </lineage>
</organism>
<evidence type="ECO:0000256" key="11">
    <source>
        <dbReference type="ARBA" id="ARBA00022792"/>
    </source>
</evidence>
<dbReference type="AlphaFoldDB" id="A0AAN8SCZ2"/>
<gene>
    <name evidence="21" type="ORF">RUM43_000772</name>
</gene>
<evidence type="ECO:0000256" key="10">
    <source>
        <dbReference type="ARBA" id="ARBA00022695"/>
    </source>
</evidence>
<keyword evidence="14 20" id="KW-0496">Mitochondrion</keyword>
<evidence type="ECO:0000256" key="6">
    <source>
        <dbReference type="ARBA" id="ARBA00012487"/>
    </source>
</evidence>
<evidence type="ECO:0000256" key="15">
    <source>
        <dbReference type="ARBA" id="ARBA00023136"/>
    </source>
</evidence>
<evidence type="ECO:0000256" key="7">
    <source>
        <dbReference type="ARBA" id="ARBA00018337"/>
    </source>
</evidence>
<reference evidence="21 22" key="1">
    <citation type="submission" date="2023-10" db="EMBL/GenBank/DDBJ databases">
        <title>Genomes of two closely related lineages of the louse Polyplax serrata with different host specificities.</title>
        <authorList>
            <person name="Martinu J."/>
            <person name="Tarabai H."/>
            <person name="Stefka J."/>
            <person name="Hypsa V."/>
        </authorList>
    </citation>
    <scope>NUCLEOTIDE SEQUENCE [LARGE SCALE GENOMIC DNA]</scope>
    <source>
        <strain evidence="21">HR10_N</strain>
    </source>
</reference>
<dbReference type="InterPro" id="IPR015222">
    <property type="entry name" value="Tam41"/>
</dbReference>
<evidence type="ECO:0000256" key="12">
    <source>
        <dbReference type="ARBA" id="ARBA00022842"/>
    </source>
</evidence>
<name>A0AAN8SCZ2_POLSC</name>
<evidence type="ECO:0000256" key="1">
    <source>
        <dbReference type="ARBA" id="ARBA00001946"/>
    </source>
</evidence>
<dbReference type="EMBL" id="JAWJWE010000001">
    <property type="protein sequence ID" value="KAK6644505.1"/>
    <property type="molecule type" value="Genomic_DNA"/>
</dbReference>
<dbReference type="Proteomes" id="UP001372834">
    <property type="component" value="Unassembled WGS sequence"/>
</dbReference>
<comment type="similarity">
    <text evidence="5 20">Belongs to the TAM41 family.</text>
</comment>
<evidence type="ECO:0000256" key="17">
    <source>
        <dbReference type="ARBA" id="ARBA00023264"/>
    </source>
</evidence>
<comment type="subcellular location">
    <subcellularLocation>
        <location evidence="2 20">Mitochondrion inner membrane</location>
        <topology evidence="2 20">Peripheral membrane protein</topology>
        <orientation evidence="2 20">Matrix side</orientation>
    </subcellularLocation>
</comment>
<evidence type="ECO:0000256" key="13">
    <source>
        <dbReference type="ARBA" id="ARBA00023098"/>
    </source>
</evidence>
<keyword evidence="10 20" id="KW-0548">Nucleotidyltransferase</keyword>
<evidence type="ECO:0000256" key="9">
    <source>
        <dbReference type="ARBA" id="ARBA00022679"/>
    </source>
</evidence>
<keyword evidence="13 20" id="KW-0443">Lipid metabolism</keyword>
<evidence type="ECO:0000256" key="5">
    <source>
        <dbReference type="ARBA" id="ARBA00005458"/>
    </source>
</evidence>
<keyword evidence="9 20" id="KW-0808">Transferase</keyword>
<dbReference type="GO" id="GO:0005743">
    <property type="term" value="C:mitochondrial inner membrane"/>
    <property type="evidence" value="ECO:0007669"/>
    <property type="project" value="UniProtKB-SubCell"/>
</dbReference>
<dbReference type="GO" id="GO:0032049">
    <property type="term" value="P:cardiolipin biosynthetic process"/>
    <property type="evidence" value="ECO:0007669"/>
    <property type="project" value="UniProtKB-UniRule"/>
</dbReference>
<evidence type="ECO:0000256" key="3">
    <source>
        <dbReference type="ARBA" id="ARBA00005119"/>
    </source>
</evidence>
<dbReference type="GO" id="GO:0004605">
    <property type="term" value="F:phosphatidate cytidylyltransferase activity"/>
    <property type="evidence" value="ECO:0007669"/>
    <property type="project" value="UniProtKB-UniRule"/>
</dbReference>
<evidence type="ECO:0000313" key="22">
    <source>
        <dbReference type="Proteomes" id="UP001372834"/>
    </source>
</evidence>
<accession>A0AAN8SCZ2</accession>
<evidence type="ECO:0000256" key="4">
    <source>
        <dbReference type="ARBA" id="ARBA00005189"/>
    </source>
</evidence>
<evidence type="ECO:0000313" key="21">
    <source>
        <dbReference type="EMBL" id="KAK6644505.1"/>
    </source>
</evidence>
<evidence type="ECO:0000256" key="14">
    <source>
        <dbReference type="ARBA" id="ARBA00023128"/>
    </source>
</evidence>
<keyword evidence="16 20" id="KW-0594">Phospholipid biosynthesis</keyword>
<comment type="catalytic activity">
    <reaction evidence="20">
        <text>a 1,2-diacyl-sn-glycero-3-phosphate + CTP + H(+) = a CDP-1,2-diacyl-sn-glycerol + diphosphate</text>
        <dbReference type="Rhea" id="RHEA:16229"/>
        <dbReference type="ChEBI" id="CHEBI:15378"/>
        <dbReference type="ChEBI" id="CHEBI:33019"/>
        <dbReference type="ChEBI" id="CHEBI:37563"/>
        <dbReference type="ChEBI" id="CHEBI:58332"/>
        <dbReference type="ChEBI" id="CHEBI:58608"/>
        <dbReference type="EC" id="2.7.7.41"/>
    </reaction>
</comment>
<keyword evidence="15 20" id="KW-0472">Membrane</keyword>
<keyword evidence="11 20" id="KW-0999">Mitochondrion inner membrane</keyword>
<dbReference type="PIRSF" id="PIRSF028840">
    <property type="entry name" value="Mmp37"/>
    <property type="match status" value="1"/>
</dbReference>
<evidence type="ECO:0000256" key="8">
    <source>
        <dbReference type="ARBA" id="ARBA00022516"/>
    </source>
</evidence>
<sequence length="349" mass="39641">MPSTANLVKLPDVFKRIVSKFPSDSMTYCFAYGSGVFKQLNNQSKKNMIDFIFAVNDAEKWHRLNMEINPSHYSALRLFGSKVVAKVQTNVPSKVYFNSMIPLKDENVVIKYGVIQEDDLIADLLDWNDIYVAGRLHKPVRVVHDEMSTDLTSALHLNLQSAAHTALLLLPENFSEIEFYNAVASISYLGDFRMTIGEDKDKVNNIVVGAVEYFRELYAPIIKAMEDYVEIPSSADSVLLKEKSCIQDISPSAKHIHLNNLPRTPQRKIVQFWNRGVRNRQDTEDVLRAMAFDQDCKEVIQMILSKIVWDSSIQQSLKGILTAGIWTSVKYSAKKIGKMLKSRNISTLK</sequence>
<dbReference type="PANTHER" id="PTHR13619">
    <property type="entry name" value="PHOSPHATIDATE CYTIDYLYLTRANSFERASE, MITOCHONDRIAL"/>
    <property type="match status" value="1"/>
</dbReference>
<protein>
    <recommendedName>
        <fullName evidence="7 20">Phosphatidate cytidylyltransferase, mitochondrial</fullName>
        <ecNumber evidence="6 20">2.7.7.41</ecNumber>
    </recommendedName>
    <alternativeName>
        <fullName evidence="18 20">CDP-diacylglycerol synthase</fullName>
    </alternativeName>
    <alternativeName>
        <fullName evidence="19 20">Mitochondrial translocator assembly and maintenance protein 41 homolog</fullName>
    </alternativeName>
</protein>
<evidence type="ECO:0000256" key="18">
    <source>
        <dbReference type="ARBA" id="ARBA00029893"/>
    </source>
</evidence>
<dbReference type="Pfam" id="PF09139">
    <property type="entry name" value="Tam41_Mmp37"/>
    <property type="match status" value="1"/>
</dbReference>
<comment type="function">
    <text evidence="20">Catalyzes the conversion of phosphatidic acid (PA) to CDP-diacylglycerol (CDP-DAG), an essential intermediate in the synthesis of phosphatidylglycerol, cardiolipin and phosphatidylinositol.</text>
</comment>
<comment type="caution">
    <text evidence="21">The sequence shown here is derived from an EMBL/GenBank/DDBJ whole genome shotgun (WGS) entry which is preliminary data.</text>
</comment>
<evidence type="ECO:0000256" key="20">
    <source>
        <dbReference type="PIRNR" id="PIRNR028840"/>
    </source>
</evidence>
<evidence type="ECO:0000256" key="16">
    <source>
        <dbReference type="ARBA" id="ARBA00023209"/>
    </source>
</evidence>
<dbReference type="EC" id="2.7.7.41" evidence="6 20"/>
<comment type="pathway">
    <text evidence="4">Lipid metabolism.</text>
</comment>
<proteinExistence type="inferred from homology"/>
<comment type="cofactor">
    <cofactor evidence="1 20">
        <name>Mg(2+)</name>
        <dbReference type="ChEBI" id="CHEBI:18420"/>
    </cofactor>
</comment>
<dbReference type="PANTHER" id="PTHR13619:SF0">
    <property type="entry name" value="PHOSPHATIDATE CYTIDYLYLTRANSFERASE, MITOCHONDRIAL"/>
    <property type="match status" value="1"/>
</dbReference>
<comment type="pathway">
    <text evidence="3 20">Phospholipid metabolism; CDP-diacylglycerol biosynthesis; CDP-diacylglycerol from sn-glycerol 3-phosphate: step 3/3.</text>
</comment>
<keyword evidence="17 20" id="KW-1208">Phospholipid metabolism</keyword>
<evidence type="ECO:0000256" key="2">
    <source>
        <dbReference type="ARBA" id="ARBA00004443"/>
    </source>
</evidence>